<dbReference type="InterPro" id="IPR043769">
    <property type="entry name" value="DUF5715"/>
</dbReference>
<comment type="caution">
    <text evidence="3">The sequence shown here is derived from an EMBL/GenBank/DDBJ whole genome shotgun (WGS) entry which is preliminary data.</text>
</comment>
<name>A0A3R9NTX8_9BACT</name>
<feature type="compositionally biased region" description="Low complexity" evidence="1">
    <location>
        <begin position="63"/>
        <end position="73"/>
    </location>
</feature>
<protein>
    <recommendedName>
        <fullName evidence="5">Peptidase M15-like protein</fullName>
    </recommendedName>
</protein>
<feature type="signal peptide" evidence="2">
    <location>
        <begin position="1"/>
        <end position="36"/>
    </location>
</feature>
<feature type="compositionally biased region" description="Polar residues" evidence="1">
    <location>
        <begin position="143"/>
        <end position="155"/>
    </location>
</feature>
<accession>A0A3R9NTX8</accession>
<sequence>MLWRSAPLEIMMRSNAPITATLALATLFLSPATVLAKPAHHPAPKTTVATSTTTKKRTHKPADAQTPDPAPATRNKHTTKRRKHHHKQEETADPPIINRAAHTPAPSRRTSARTAPLSVSATDPAPRKATSADFLRAAGQAEPQETANPTVATSANDDEDTRPTPAPVSTRPSVAKPTSVVSVARASTTERPQLESVEEAASTPVILPTLYNKRGHLIVPAPLKGSHEILLRQNQVADRDGLDRIRDDDDLLDMRNKDLLVAIPTGSTLQVDERLPANRRYCRPWTAQFLSTMASAYYARFHRPLQVNSAVRTVEFQQRLLHTNGNAAPAEGETASPHLTGQAVDIAKHGLSLTEIAWMRGFLLPLVQQGKVDVEEEFQQSCFHISVYKKYLPATSTPRRSIAATHGSGTTALATGIPAIR</sequence>
<dbReference type="Gene3D" id="3.30.1380.10">
    <property type="match status" value="1"/>
</dbReference>
<feature type="compositionally biased region" description="Basic residues" evidence="1">
    <location>
        <begin position="74"/>
        <end position="86"/>
    </location>
</feature>
<keyword evidence="4" id="KW-1185">Reference proteome</keyword>
<feature type="region of interest" description="Disordered" evidence="1">
    <location>
        <begin position="38"/>
        <end position="201"/>
    </location>
</feature>
<reference evidence="3 4" key="1">
    <citation type="submission" date="2018-12" db="EMBL/GenBank/DDBJ databases">
        <title>Sequencing of bacterial isolates from soil warming experiment in Harvard Forest, Massachusetts, USA.</title>
        <authorList>
            <person name="Deangelis K."/>
        </authorList>
    </citation>
    <scope>NUCLEOTIDE SEQUENCE [LARGE SCALE GENOMIC DNA]</scope>
    <source>
        <strain evidence="3 4">EB153</strain>
    </source>
</reference>
<evidence type="ECO:0000256" key="1">
    <source>
        <dbReference type="SAM" id="MobiDB-lite"/>
    </source>
</evidence>
<evidence type="ECO:0000313" key="4">
    <source>
        <dbReference type="Proteomes" id="UP000269669"/>
    </source>
</evidence>
<feature type="compositionally biased region" description="Polar residues" evidence="1">
    <location>
        <begin position="108"/>
        <end position="121"/>
    </location>
</feature>
<dbReference type="Proteomes" id="UP000269669">
    <property type="component" value="Unassembled WGS sequence"/>
</dbReference>
<dbReference type="SUPFAM" id="SSF55166">
    <property type="entry name" value="Hedgehog/DD-peptidase"/>
    <property type="match status" value="1"/>
</dbReference>
<feature type="compositionally biased region" description="Polar residues" evidence="1">
    <location>
        <begin position="179"/>
        <end position="191"/>
    </location>
</feature>
<evidence type="ECO:0008006" key="5">
    <source>
        <dbReference type="Google" id="ProtNLM"/>
    </source>
</evidence>
<dbReference type="InterPro" id="IPR009045">
    <property type="entry name" value="Zn_M74/Hedgehog-like"/>
</dbReference>
<keyword evidence="2" id="KW-0732">Signal</keyword>
<feature type="chain" id="PRO_5018767221" description="Peptidase M15-like protein" evidence="2">
    <location>
        <begin position="37"/>
        <end position="421"/>
    </location>
</feature>
<gene>
    <name evidence="3" type="ORF">EDE15_2263</name>
</gene>
<dbReference type="Pfam" id="PF18979">
    <property type="entry name" value="DUF5715"/>
    <property type="match status" value="1"/>
</dbReference>
<evidence type="ECO:0000256" key="2">
    <source>
        <dbReference type="SAM" id="SignalP"/>
    </source>
</evidence>
<dbReference type="EMBL" id="RSDW01000001">
    <property type="protein sequence ID" value="RSL16740.1"/>
    <property type="molecule type" value="Genomic_DNA"/>
</dbReference>
<proteinExistence type="predicted"/>
<dbReference type="AlphaFoldDB" id="A0A3R9NTX8"/>
<evidence type="ECO:0000313" key="3">
    <source>
        <dbReference type="EMBL" id="RSL16740.1"/>
    </source>
</evidence>
<organism evidence="3 4">
    <name type="scientific">Edaphobacter aggregans</name>
    <dbReference type="NCBI Taxonomy" id="570835"/>
    <lineage>
        <taxon>Bacteria</taxon>
        <taxon>Pseudomonadati</taxon>
        <taxon>Acidobacteriota</taxon>
        <taxon>Terriglobia</taxon>
        <taxon>Terriglobales</taxon>
        <taxon>Acidobacteriaceae</taxon>
        <taxon>Edaphobacter</taxon>
    </lineage>
</organism>